<keyword evidence="3" id="KW-1185">Reference proteome</keyword>
<dbReference type="AlphaFoldDB" id="A0AAU0MKN8"/>
<dbReference type="RefSeq" id="WP_330171732.1">
    <property type="nucleotide sequence ID" value="NZ_CP137080.1"/>
</dbReference>
<dbReference type="EMBL" id="CP137080">
    <property type="protein sequence ID" value="WOQ70661.1"/>
    <property type="molecule type" value="Genomic_DNA"/>
</dbReference>
<organism evidence="2 3">
    <name type="scientific">Microbacterium limosum</name>
    <dbReference type="NCBI Taxonomy" id="3079935"/>
    <lineage>
        <taxon>Bacteria</taxon>
        <taxon>Bacillati</taxon>
        <taxon>Actinomycetota</taxon>
        <taxon>Actinomycetes</taxon>
        <taxon>Micrococcales</taxon>
        <taxon>Microbacteriaceae</taxon>
        <taxon>Microbacterium</taxon>
    </lineage>
</organism>
<feature type="transmembrane region" description="Helical" evidence="1">
    <location>
        <begin position="156"/>
        <end position="176"/>
    </location>
</feature>
<sequence length="469" mass="50988">MPDSLAAVSTVAAYQDVTLTELRGVFDRVDFDLREALEREARVSDSVSSIEDEIGAVRHQLAALGIEVPDFPHDTAQASEVPANGAVHQPGYGLPVAPSGLDFSDLTALAEARLAMLDVDLSRDPLLQVLPEGQIKASLQQYDAQFGDVSWTKTDWAVVLGAGVVATILDVVLVRIPADRNFMGKKYEGSPLTDWLNENSKSLHERFGKPFEGFAKVPFDAPTTKATNDAVRGMFPKVHRLMSPGHDPILGFLVGIADLMRGTGTYIDHLGNLVQVTTNMAPVDLTTALLKQVAHLLSDVFTPAGLPAPLFSLLQLVKTESPFALWKDGPKVPWTDIARDMYRNGYDLRYFLTMGIVPAAVEVIIRAYWMLDALSTGKTADQRKLEVAKLRSMLLLGHTVATSGTLVKTGLVFGMNPAALNYPQLLAMVPATIAWLKESIAREQRIGSALEAEWVALTAEDSRSESQAE</sequence>
<name>A0AAU0MKN8_9MICO</name>
<proteinExistence type="predicted"/>
<keyword evidence="1" id="KW-0472">Membrane</keyword>
<dbReference type="Proteomes" id="UP001329313">
    <property type="component" value="Chromosome"/>
</dbReference>
<reference evidence="2 3" key="1">
    <citation type="submission" date="2023-10" db="EMBL/GenBank/DDBJ databases">
        <title>Y20.</title>
        <authorList>
            <person name="Zhang G."/>
            <person name="Ding Y."/>
        </authorList>
    </citation>
    <scope>NUCLEOTIDE SEQUENCE [LARGE SCALE GENOMIC DNA]</scope>
    <source>
        <strain evidence="2 3">Y20</strain>
    </source>
</reference>
<evidence type="ECO:0000313" key="3">
    <source>
        <dbReference type="Proteomes" id="UP001329313"/>
    </source>
</evidence>
<evidence type="ECO:0000313" key="2">
    <source>
        <dbReference type="EMBL" id="WOQ70661.1"/>
    </source>
</evidence>
<feature type="transmembrane region" description="Helical" evidence="1">
    <location>
        <begin position="348"/>
        <end position="369"/>
    </location>
</feature>
<keyword evidence="1" id="KW-1133">Transmembrane helix</keyword>
<evidence type="ECO:0000256" key="1">
    <source>
        <dbReference type="SAM" id="Phobius"/>
    </source>
</evidence>
<dbReference type="KEGG" id="mliy:RYJ27_05550"/>
<accession>A0AAU0MKN8</accession>
<gene>
    <name evidence="2" type="ORF">RYJ27_05550</name>
</gene>
<protein>
    <submittedName>
        <fullName evidence="2">Uncharacterized protein</fullName>
    </submittedName>
</protein>
<keyword evidence="1" id="KW-0812">Transmembrane</keyword>